<organism evidence="3 4">
    <name type="scientific">Carnegiea gigantea</name>
    <dbReference type="NCBI Taxonomy" id="171969"/>
    <lineage>
        <taxon>Eukaryota</taxon>
        <taxon>Viridiplantae</taxon>
        <taxon>Streptophyta</taxon>
        <taxon>Embryophyta</taxon>
        <taxon>Tracheophyta</taxon>
        <taxon>Spermatophyta</taxon>
        <taxon>Magnoliopsida</taxon>
        <taxon>eudicotyledons</taxon>
        <taxon>Gunneridae</taxon>
        <taxon>Pentapetalae</taxon>
        <taxon>Caryophyllales</taxon>
        <taxon>Cactineae</taxon>
        <taxon>Cactaceae</taxon>
        <taxon>Cactoideae</taxon>
        <taxon>Echinocereeae</taxon>
        <taxon>Carnegiea</taxon>
    </lineage>
</organism>
<keyword evidence="4" id="KW-1185">Reference proteome</keyword>
<feature type="domain" description="Myb/SANT-like" evidence="2">
    <location>
        <begin position="8"/>
        <end position="94"/>
    </location>
</feature>
<dbReference type="Pfam" id="PF12776">
    <property type="entry name" value="Myb_DNA-bind_3"/>
    <property type="match status" value="1"/>
</dbReference>
<evidence type="ECO:0000313" key="4">
    <source>
        <dbReference type="Proteomes" id="UP001153076"/>
    </source>
</evidence>
<accession>A0A9Q1GQB5</accession>
<dbReference type="Proteomes" id="UP001153076">
    <property type="component" value="Unassembled WGS sequence"/>
</dbReference>
<reference evidence="3" key="1">
    <citation type="submission" date="2022-04" db="EMBL/GenBank/DDBJ databases">
        <title>Carnegiea gigantea Genome sequencing and assembly v2.</title>
        <authorList>
            <person name="Copetti D."/>
            <person name="Sanderson M.J."/>
            <person name="Burquez A."/>
            <person name="Wojciechowski M.F."/>
        </authorList>
    </citation>
    <scope>NUCLEOTIDE SEQUENCE</scope>
    <source>
        <strain evidence="3">SGP5-SGP5p</strain>
        <tissue evidence="3">Aerial part</tissue>
    </source>
</reference>
<proteinExistence type="predicted"/>
<dbReference type="AlphaFoldDB" id="A0A9Q1GQB5"/>
<protein>
    <recommendedName>
        <fullName evidence="2">Myb/SANT-like domain-containing protein</fullName>
    </recommendedName>
</protein>
<dbReference type="EMBL" id="JAKOGI010002173">
    <property type="protein sequence ID" value="KAJ8422708.1"/>
    <property type="molecule type" value="Genomic_DNA"/>
</dbReference>
<dbReference type="InterPro" id="IPR024752">
    <property type="entry name" value="Myb/SANT-like_dom"/>
</dbReference>
<evidence type="ECO:0000259" key="2">
    <source>
        <dbReference type="Pfam" id="PF12776"/>
    </source>
</evidence>
<name>A0A9Q1GQB5_9CARY</name>
<dbReference type="PANTHER" id="PTHR46929">
    <property type="entry name" value="EXPRESSED PROTEIN"/>
    <property type="match status" value="1"/>
</dbReference>
<gene>
    <name evidence="3" type="ORF">Cgig2_002692</name>
</gene>
<sequence length="253" mass="28991">MATASRMNWKAKETDKFIELFCEMKAKGKDTSYSKIREQMKSHGYPGRSDQQMKNHYDGWGRKIKVLDLLLSLTGVGWDPIKQLPIVDDERWKEIVENCPSVEGYRTKPVHNANKLRYLFFGLHATGRMSFVPGMSSILKLTSKMKTIQVDSDEGRGDNDELDQANDEEVECQAAEESRSPPRSSRKRKSEGSTSESSKRQMHLEATTDLIRLMQVKYLKDLEVKSESSIYEKVAARLEELPLVTQRGPSFMF</sequence>
<dbReference type="PANTHER" id="PTHR46929:SF3">
    <property type="entry name" value="MYB_SANT-LIKE DOMAIN-CONTAINING PROTEIN"/>
    <property type="match status" value="1"/>
</dbReference>
<evidence type="ECO:0000313" key="3">
    <source>
        <dbReference type="EMBL" id="KAJ8422708.1"/>
    </source>
</evidence>
<feature type="region of interest" description="Disordered" evidence="1">
    <location>
        <begin position="150"/>
        <end position="203"/>
    </location>
</feature>
<dbReference type="OrthoDB" id="118608at2759"/>
<feature type="compositionally biased region" description="Acidic residues" evidence="1">
    <location>
        <begin position="160"/>
        <end position="171"/>
    </location>
</feature>
<comment type="caution">
    <text evidence="3">The sequence shown here is derived from an EMBL/GenBank/DDBJ whole genome shotgun (WGS) entry which is preliminary data.</text>
</comment>
<evidence type="ECO:0000256" key="1">
    <source>
        <dbReference type="SAM" id="MobiDB-lite"/>
    </source>
</evidence>